<dbReference type="EMBL" id="MFLH01000044">
    <property type="protein sequence ID" value="OGG63977.1"/>
    <property type="molecule type" value="Genomic_DNA"/>
</dbReference>
<dbReference type="Pfam" id="PF03848">
    <property type="entry name" value="TehB"/>
    <property type="match status" value="1"/>
</dbReference>
<dbReference type="STRING" id="1798494.A3C18_03970"/>
<evidence type="ECO:0000313" key="2">
    <source>
        <dbReference type="EMBL" id="OGG63977.1"/>
    </source>
</evidence>
<dbReference type="InterPro" id="IPR029063">
    <property type="entry name" value="SAM-dependent_MTases_sf"/>
</dbReference>
<name>A0A1F6DRP0_9BACT</name>
<evidence type="ECO:0000259" key="1">
    <source>
        <dbReference type="Pfam" id="PF03848"/>
    </source>
</evidence>
<dbReference type="Gene3D" id="3.40.50.150">
    <property type="entry name" value="Vaccinia Virus protein VP39"/>
    <property type="match status" value="1"/>
</dbReference>
<organism evidence="2 3">
    <name type="scientific">Candidatus Kaiserbacteria bacterium RIFCSPHIGHO2_02_FULL_54_11b</name>
    <dbReference type="NCBI Taxonomy" id="1798494"/>
    <lineage>
        <taxon>Bacteria</taxon>
        <taxon>Candidatus Kaiseribacteriota</taxon>
    </lineage>
</organism>
<evidence type="ECO:0000313" key="3">
    <source>
        <dbReference type="Proteomes" id="UP000178328"/>
    </source>
</evidence>
<dbReference type="InterPro" id="IPR015985">
    <property type="entry name" value="TehB-like_dom"/>
</dbReference>
<sequence>MKDLQWNPFRSLANREKKVIESPEWRPPHDIVRDTLKYLRSGKALDIGAQRGNNALFLAQNGFKVLATDTDGGELATLRERAGEAGLNLRVGTSVEDVAQGITNQYDLIVATRVLNYLPREQALAVINDMKSHTKGGGLNVVAAVTKYGEFGEYAGKHSKFLVEHDELKRYYEGWEILEYREQEERFEMNIEHVALNVVASIIARKPKQ</sequence>
<comment type="caution">
    <text evidence="2">The sequence shown here is derived from an EMBL/GenBank/DDBJ whole genome shotgun (WGS) entry which is preliminary data.</text>
</comment>
<dbReference type="AlphaFoldDB" id="A0A1F6DRP0"/>
<accession>A0A1F6DRP0</accession>
<dbReference type="CDD" id="cd02440">
    <property type="entry name" value="AdoMet_MTases"/>
    <property type="match status" value="1"/>
</dbReference>
<proteinExistence type="predicted"/>
<feature type="domain" description="Tellurite resistance methyltransferase TehB-like" evidence="1">
    <location>
        <begin position="27"/>
        <end position="183"/>
    </location>
</feature>
<dbReference type="Proteomes" id="UP000178328">
    <property type="component" value="Unassembled WGS sequence"/>
</dbReference>
<dbReference type="SUPFAM" id="SSF53335">
    <property type="entry name" value="S-adenosyl-L-methionine-dependent methyltransferases"/>
    <property type="match status" value="1"/>
</dbReference>
<reference evidence="2 3" key="1">
    <citation type="journal article" date="2016" name="Nat. Commun.">
        <title>Thousands of microbial genomes shed light on interconnected biogeochemical processes in an aquifer system.</title>
        <authorList>
            <person name="Anantharaman K."/>
            <person name="Brown C.T."/>
            <person name="Hug L.A."/>
            <person name="Sharon I."/>
            <person name="Castelle C.J."/>
            <person name="Probst A.J."/>
            <person name="Thomas B.C."/>
            <person name="Singh A."/>
            <person name="Wilkins M.J."/>
            <person name="Karaoz U."/>
            <person name="Brodie E.L."/>
            <person name="Williams K.H."/>
            <person name="Hubbard S.S."/>
            <person name="Banfield J.F."/>
        </authorList>
    </citation>
    <scope>NUCLEOTIDE SEQUENCE [LARGE SCALE GENOMIC DNA]</scope>
</reference>
<gene>
    <name evidence="2" type="ORF">A3C18_03970</name>
</gene>
<protein>
    <recommendedName>
        <fullName evidence="1">Tellurite resistance methyltransferase TehB-like domain-containing protein</fullName>
    </recommendedName>
</protein>